<dbReference type="PROSITE" id="PS00409">
    <property type="entry name" value="PROKAR_NTER_METHYL"/>
    <property type="match status" value="1"/>
</dbReference>
<accession>A0A1M5ZCP6</accession>
<feature type="transmembrane region" description="Helical" evidence="1">
    <location>
        <begin position="12"/>
        <end position="34"/>
    </location>
</feature>
<evidence type="ECO:0000256" key="1">
    <source>
        <dbReference type="SAM" id="Phobius"/>
    </source>
</evidence>
<evidence type="ECO:0000313" key="2">
    <source>
        <dbReference type="EMBL" id="SHI21939.1"/>
    </source>
</evidence>
<sequence length="235" mass="27422">MGSRRQNQSGFTLVEMLVSLAVFSAVLSIVMTGLHQGQMQWERGSKQLDQADYLIKRQNWLRQMFAQANTATFRIEYGAEAPYFLGNEQSLTFISDAPIISGPGTYATVRLKLRQQDDDLYEMVLTQKPYSDPYLDPQANPDDGKSLVLFHDIQHLSWRYFLAPRMEATPLEIKYNRFKPRMEGYWDSEFDANFEQELPQYVALSFKMHQQQYDWYFELPVKPLALIQESQVVVH</sequence>
<keyword evidence="3" id="KW-1185">Reference proteome</keyword>
<gene>
    <name evidence="2" type="ORF">VA7868_02562</name>
</gene>
<dbReference type="RefSeq" id="WP_139281603.1">
    <property type="nucleotide sequence ID" value="NZ_FQXZ01000027.1"/>
</dbReference>
<organism evidence="2 3">
    <name type="scientific">Vibrio aerogenes CECT 7868</name>
    <dbReference type="NCBI Taxonomy" id="1216006"/>
    <lineage>
        <taxon>Bacteria</taxon>
        <taxon>Pseudomonadati</taxon>
        <taxon>Pseudomonadota</taxon>
        <taxon>Gammaproteobacteria</taxon>
        <taxon>Vibrionales</taxon>
        <taxon>Vibrionaceae</taxon>
        <taxon>Vibrio</taxon>
    </lineage>
</organism>
<dbReference type="InterPro" id="IPR012902">
    <property type="entry name" value="N_methyl_site"/>
</dbReference>
<keyword evidence="1" id="KW-0472">Membrane</keyword>
<keyword evidence="1" id="KW-0812">Transmembrane</keyword>
<protein>
    <submittedName>
        <fullName evidence="2">General secretion pathway protein J</fullName>
    </submittedName>
</protein>
<dbReference type="STRING" id="1216006.VA7868_02562"/>
<dbReference type="NCBIfam" id="TIGR02532">
    <property type="entry name" value="IV_pilin_GFxxxE"/>
    <property type="match status" value="1"/>
</dbReference>
<evidence type="ECO:0000313" key="3">
    <source>
        <dbReference type="Proteomes" id="UP000184608"/>
    </source>
</evidence>
<dbReference type="OrthoDB" id="9794345at2"/>
<proteinExistence type="predicted"/>
<name>A0A1M5ZCP6_9VIBR</name>
<dbReference type="Proteomes" id="UP000184608">
    <property type="component" value="Unassembled WGS sequence"/>
</dbReference>
<keyword evidence="1" id="KW-1133">Transmembrane helix</keyword>
<reference evidence="2 3" key="1">
    <citation type="submission" date="2016-11" db="EMBL/GenBank/DDBJ databases">
        <authorList>
            <person name="Jaros S."/>
            <person name="Januszkiewicz K."/>
            <person name="Wedrychowicz H."/>
        </authorList>
    </citation>
    <scope>NUCLEOTIDE SEQUENCE [LARGE SCALE GENOMIC DNA]</scope>
    <source>
        <strain evidence="2 3">CECT 7868</strain>
    </source>
</reference>
<dbReference type="EMBL" id="FQXZ01000027">
    <property type="protein sequence ID" value="SHI21939.1"/>
    <property type="molecule type" value="Genomic_DNA"/>
</dbReference>
<dbReference type="AlphaFoldDB" id="A0A1M5ZCP6"/>
<dbReference type="Pfam" id="PF07963">
    <property type="entry name" value="N_methyl"/>
    <property type="match status" value="1"/>
</dbReference>